<accession>A0A841SPL8</accession>
<sequence length="136" mass="15463">MSTLQDFLNANPIDDVRDEVVISARFRDKDGNPMKFTIRAMTNREFEDVRRRSTEVKKGRKVEFDAQKFNTAVIINNTVVPDFKHADSIAKMGCRTPEEYLNKVLLAGEIAALAEHIQKLSGFDVDMESLVEEAKN</sequence>
<evidence type="ECO:0000313" key="1">
    <source>
        <dbReference type="EMBL" id="MBB6632759.1"/>
    </source>
</evidence>
<keyword evidence="2" id="KW-1185">Reference proteome</keyword>
<dbReference type="RefSeq" id="WP_185117992.1">
    <property type="nucleotide sequence ID" value="NZ_JACJVQ010000002.1"/>
</dbReference>
<dbReference type="AlphaFoldDB" id="A0A841SPL8"/>
<comment type="caution">
    <text evidence="1">The sequence shown here is derived from an EMBL/GenBank/DDBJ whole genome shotgun (WGS) entry which is preliminary data.</text>
</comment>
<dbReference type="InterPro" id="IPR014986">
    <property type="entry name" value="XkdN-like"/>
</dbReference>
<protein>
    <submittedName>
        <fullName evidence="1">XkdN-like protein</fullName>
    </submittedName>
</protein>
<reference evidence="1 2" key="1">
    <citation type="submission" date="2020-08" db="EMBL/GenBank/DDBJ databases">
        <title>Cohnella phylogeny.</title>
        <authorList>
            <person name="Dunlap C."/>
        </authorList>
    </citation>
    <scope>NUCLEOTIDE SEQUENCE [LARGE SCALE GENOMIC DNA]</scope>
    <source>
        <strain evidence="1 2">DSM 25241</strain>
    </source>
</reference>
<dbReference type="Gene3D" id="3.30.2220.30">
    <property type="match status" value="1"/>
</dbReference>
<proteinExistence type="predicted"/>
<dbReference type="EMBL" id="JACJVQ010000002">
    <property type="protein sequence ID" value="MBB6632759.1"/>
    <property type="molecule type" value="Genomic_DNA"/>
</dbReference>
<dbReference type="Proteomes" id="UP000535838">
    <property type="component" value="Unassembled WGS sequence"/>
</dbReference>
<name>A0A841SPL8_9BACL</name>
<dbReference type="InterPro" id="IPR038559">
    <property type="entry name" value="XkdN-like_sf"/>
</dbReference>
<evidence type="ECO:0000313" key="2">
    <source>
        <dbReference type="Proteomes" id="UP000535838"/>
    </source>
</evidence>
<dbReference type="Pfam" id="PF08890">
    <property type="entry name" value="Phage_TAC_5"/>
    <property type="match status" value="1"/>
</dbReference>
<organism evidence="1 2">
    <name type="scientific">Cohnella thailandensis</name>
    <dbReference type="NCBI Taxonomy" id="557557"/>
    <lineage>
        <taxon>Bacteria</taxon>
        <taxon>Bacillati</taxon>
        <taxon>Bacillota</taxon>
        <taxon>Bacilli</taxon>
        <taxon>Bacillales</taxon>
        <taxon>Paenibacillaceae</taxon>
        <taxon>Cohnella</taxon>
    </lineage>
</organism>
<gene>
    <name evidence="1" type="ORF">H7B67_01290</name>
</gene>